<keyword evidence="3" id="KW-1185">Reference proteome</keyword>
<dbReference type="SUPFAM" id="SSF102114">
    <property type="entry name" value="Radical SAM enzymes"/>
    <property type="match status" value="1"/>
</dbReference>
<dbReference type="Proteomes" id="UP000035036">
    <property type="component" value="Chromosome"/>
</dbReference>
<dbReference type="STRING" id="483547.GSUB_07055"/>
<dbReference type="SUPFAM" id="SSF50156">
    <property type="entry name" value="PDZ domain-like"/>
    <property type="match status" value="1"/>
</dbReference>
<accession>A0A0B5FQH7</accession>
<dbReference type="InterPro" id="IPR007549">
    <property type="entry name" value="DUF512"/>
</dbReference>
<dbReference type="OrthoDB" id="9774724at2"/>
<sequence>MLKITDIYPESIAEEMELEVGDALVSIDGKPVRDLLDYYLYCGRRSEFILDVLRRDGEQWELHIEREPHEDPGMEFEHPDPRQCGNNCVFCFVHQLPRGMRRTLYIKDEDYRFSFLYGSYITLTNLSEDDFDRIVEQHLSPLYISVHATDDDLRNRLLGAEAPSIMPLLRRLTDAGIELHTQIVLCPGINDGRYLEQTIEDLHSLAPAVVSLAVVPVGLTGHRERLPDLRVPTAEEARQIIDRVEGFQARFLESDGRRFVFAADELYLKAGRDIPDLAEYEDLPQWENGVGMLALFRSEAAKALARAEPLELQEVSVVTGESAAAQIREYAAQLSERTGVKIRVYPIRNRFFGGQVTVAGLLTGGDILAQLEGQPLGQALFIPDALLREEQDILLDDVTLSGLEENLGIPVEKISADPLGLLSGLEVMNELLNEQEDI</sequence>
<dbReference type="HOGENOM" id="CLU_037396_0_0_7"/>
<dbReference type="InterPro" id="IPR045375">
    <property type="entry name" value="Put_radical_SAM-like_N"/>
</dbReference>
<dbReference type="Pfam" id="PF04459">
    <property type="entry name" value="DUF512"/>
    <property type="match status" value="1"/>
</dbReference>
<dbReference type="EMBL" id="CP010311">
    <property type="protein sequence ID" value="AJF06355.1"/>
    <property type="molecule type" value="Genomic_DNA"/>
</dbReference>
<dbReference type="Pfam" id="PF17820">
    <property type="entry name" value="PDZ_6"/>
    <property type="match status" value="1"/>
</dbReference>
<evidence type="ECO:0000313" key="3">
    <source>
        <dbReference type="Proteomes" id="UP000035036"/>
    </source>
</evidence>
<dbReference type="InterPro" id="IPR001478">
    <property type="entry name" value="PDZ"/>
</dbReference>
<gene>
    <name evidence="2" type="ORF">GSUB_07055</name>
</gene>
<proteinExistence type="predicted"/>
<dbReference type="Pfam" id="PF19238">
    <property type="entry name" value="Radical_SAM_2"/>
    <property type="match status" value="1"/>
</dbReference>
<evidence type="ECO:0000313" key="2">
    <source>
        <dbReference type="EMBL" id="AJF06355.1"/>
    </source>
</evidence>
<evidence type="ECO:0000259" key="1">
    <source>
        <dbReference type="PROSITE" id="PS50106"/>
    </source>
</evidence>
<dbReference type="PROSITE" id="PS50106">
    <property type="entry name" value="PDZ"/>
    <property type="match status" value="1"/>
</dbReference>
<dbReference type="InterPro" id="IPR058240">
    <property type="entry name" value="rSAM_sf"/>
</dbReference>
<dbReference type="RefSeq" id="WP_040199941.1">
    <property type="nucleotide sequence ID" value="NZ_CP010311.1"/>
</dbReference>
<feature type="domain" description="PDZ" evidence="1">
    <location>
        <begin position="1"/>
        <end position="68"/>
    </location>
</feature>
<dbReference type="AlphaFoldDB" id="A0A0B5FQH7"/>
<reference evidence="2 3" key="1">
    <citation type="journal article" date="2015" name="Genome Announc.">
        <title>Genomes of Geoalkalibacter ferrihydriticus Z-0531T and Geoalkalibacter subterraneus Red1T, Two Haloalkaliphilic Metal-Reducing Deltaproteobacteria.</title>
        <authorList>
            <person name="Badalamenti J.P."/>
            <person name="Krajmalnik-Brown R."/>
            <person name="Torres C.I."/>
            <person name="Bond D.R."/>
        </authorList>
    </citation>
    <scope>NUCLEOTIDE SEQUENCE [LARGE SCALE GENOMIC DNA]</scope>
    <source>
        <strain evidence="2 3">Red1</strain>
    </source>
</reference>
<dbReference type="InterPro" id="IPR013785">
    <property type="entry name" value="Aldolase_TIM"/>
</dbReference>
<dbReference type="InterPro" id="IPR036034">
    <property type="entry name" value="PDZ_sf"/>
</dbReference>
<dbReference type="KEGG" id="gsb:GSUB_07055"/>
<organism evidence="2 3">
    <name type="scientific">Geoalkalibacter subterraneus</name>
    <dbReference type="NCBI Taxonomy" id="483547"/>
    <lineage>
        <taxon>Bacteria</taxon>
        <taxon>Pseudomonadati</taxon>
        <taxon>Thermodesulfobacteriota</taxon>
        <taxon>Desulfuromonadia</taxon>
        <taxon>Desulfuromonadales</taxon>
        <taxon>Geoalkalibacteraceae</taxon>
        <taxon>Geoalkalibacter</taxon>
    </lineage>
</organism>
<name>A0A0B5FQH7_9BACT</name>
<dbReference type="Gene3D" id="3.20.20.70">
    <property type="entry name" value="Aldolase class I"/>
    <property type="match status" value="1"/>
</dbReference>
<dbReference type="Gene3D" id="2.30.42.10">
    <property type="match status" value="1"/>
</dbReference>
<protein>
    <recommendedName>
        <fullName evidence="1">PDZ domain-containing protein</fullName>
    </recommendedName>
</protein>
<dbReference type="InterPro" id="IPR041489">
    <property type="entry name" value="PDZ_6"/>
</dbReference>